<sequence length="137" mass="15384">MTSLQTSIDVELQVPLLYQDKGGKETLCKKLTFYRPNFKQARQLAVLIGPQLVELVLLGLEEDKTTLGNDVLVLKLCEALFTHEAMEGIAVLLADISHETVELINRLDVVDIMAVFKAFFAFFTQRQSSLPDNLEQS</sequence>
<evidence type="ECO:0000313" key="2">
    <source>
        <dbReference type="Proteomes" id="UP000253846"/>
    </source>
</evidence>
<gene>
    <name evidence="1" type="ORF">NCTC12860_00484</name>
</gene>
<name>A0A336NC57_BARGR</name>
<evidence type="ECO:0000313" key="1">
    <source>
        <dbReference type="EMBL" id="SSZ39279.1"/>
    </source>
</evidence>
<reference evidence="1 2" key="1">
    <citation type="submission" date="2018-06" db="EMBL/GenBank/DDBJ databases">
        <authorList>
            <consortium name="Pathogen Informatics"/>
            <person name="Doyle S."/>
        </authorList>
    </citation>
    <scope>NUCLEOTIDE SEQUENCE [LARGE SCALE GENOMIC DNA]</scope>
    <source>
        <strain evidence="1 2">NCTC12860</strain>
    </source>
</reference>
<dbReference type="Proteomes" id="UP000253846">
    <property type="component" value="Unassembled WGS sequence"/>
</dbReference>
<accession>A0A336NC57</accession>
<protein>
    <submittedName>
        <fullName evidence="1">Uncharacterized protein</fullName>
    </submittedName>
</protein>
<dbReference type="RefSeq" id="WP_114647974.1">
    <property type="nucleotide sequence ID" value="NZ_UFTD01000001.1"/>
</dbReference>
<dbReference type="AlphaFoldDB" id="A0A336NC57"/>
<proteinExistence type="predicted"/>
<dbReference type="EMBL" id="UFTD01000001">
    <property type="protein sequence ID" value="SSZ39279.1"/>
    <property type="molecule type" value="Genomic_DNA"/>
</dbReference>
<organism evidence="1 2">
    <name type="scientific">Bartonella grahamii</name>
    <dbReference type="NCBI Taxonomy" id="33045"/>
    <lineage>
        <taxon>Bacteria</taxon>
        <taxon>Pseudomonadati</taxon>
        <taxon>Pseudomonadota</taxon>
        <taxon>Alphaproteobacteria</taxon>
        <taxon>Hyphomicrobiales</taxon>
        <taxon>Bartonellaceae</taxon>
        <taxon>Bartonella</taxon>
    </lineage>
</organism>